<reference evidence="1" key="2">
    <citation type="journal article" date="2015" name="Data Brief">
        <title>Shoot transcriptome of the giant reed, Arundo donax.</title>
        <authorList>
            <person name="Barrero R.A."/>
            <person name="Guerrero F.D."/>
            <person name="Moolhuijzen P."/>
            <person name="Goolsby J.A."/>
            <person name="Tidwell J."/>
            <person name="Bellgard S.E."/>
            <person name="Bellgard M.I."/>
        </authorList>
    </citation>
    <scope>NUCLEOTIDE SEQUENCE</scope>
    <source>
        <tissue evidence="1">Shoot tissue taken approximately 20 cm above the soil surface</tissue>
    </source>
</reference>
<organism evidence="1">
    <name type="scientific">Arundo donax</name>
    <name type="common">Giant reed</name>
    <name type="synonym">Donax arundinaceus</name>
    <dbReference type="NCBI Taxonomy" id="35708"/>
    <lineage>
        <taxon>Eukaryota</taxon>
        <taxon>Viridiplantae</taxon>
        <taxon>Streptophyta</taxon>
        <taxon>Embryophyta</taxon>
        <taxon>Tracheophyta</taxon>
        <taxon>Spermatophyta</taxon>
        <taxon>Magnoliopsida</taxon>
        <taxon>Liliopsida</taxon>
        <taxon>Poales</taxon>
        <taxon>Poaceae</taxon>
        <taxon>PACMAD clade</taxon>
        <taxon>Arundinoideae</taxon>
        <taxon>Arundineae</taxon>
        <taxon>Arundo</taxon>
    </lineage>
</organism>
<accession>A0A0A9E8W2</accession>
<reference evidence="1" key="1">
    <citation type="submission" date="2014-09" db="EMBL/GenBank/DDBJ databases">
        <authorList>
            <person name="Magalhaes I.L.F."/>
            <person name="Oliveira U."/>
            <person name="Santos F.R."/>
            <person name="Vidigal T.H.D.A."/>
            <person name="Brescovit A.D."/>
            <person name="Santos A.J."/>
        </authorList>
    </citation>
    <scope>NUCLEOTIDE SEQUENCE</scope>
    <source>
        <tissue evidence="1">Shoot tissue taken approximately 20 cm above the soil surface</tissue>
    </source>
</reference>
<name>A0A0A9E8W2_ARUDO</name>
<protein>
    <submittedName>
        <fullName evidence="1">Uncharacterized protein</fullName>
    </submittedName>
</protein>
<evidence type="ECO:0000313" key="1">
    <source>
        <dbReference type="EMBL" id="JAD96491.1"/>
    </source>
</evidence>
<dbReference type="AlphaFoldDB" id="A0A0A9E8W2"/>
<sequence>MIEGSYGCLGSVDLQVCTYGSRSVEFSLGF</sequence>
<dbReference type="EMBL" id="GBRH01201404">
    <property type="protein sequence ID" value="JAD96491.1"/>
    <property type="molecule type" value="Transcribed_RNA"/>
</dbReference>
<proteinExistence type="predicted"/>